<dbReference type="SUPFAM" id="SSF47986">
    <property type="entry name" value="DEATH domain"/>
    <property type="match status" value="1"/>
</dbReference>
<feature type="domain" description="DED" evidence="1">
    <location>
        <begin position="8"/>
        <end position="78"/>
    </location>
</feature>
<dbReference type="InterPro" id="IPR011029">
    <property type="entry name" value="DEATH-like_dom_sf"/>
</dbReference>
<reference evidence="2" key="1">
    <citation type="journal article" date="2024" name="Microbiome">
        <title>Substantial viral diversity in bats and rodents from East Africa: insights into evolution, recombination, and cocirculation.</title>
        <authorList>
            <person name="Wang D."/>
            <person name="Yang X."/>
            <person name="Ren Z."/>
            <person name="Hu B."/>
            <person name="Zhao H."/>
            <person name="Yang K."/>
            <person name="Shi P."/>
            <person name="Zhang Z."/>
            <person name="Feng Q."/>
            <person name="Nawenja C.V."/>
            <person name="Obanda V."/>
            <person name="Robert K."/>
            <person name="Nalikka B."/>
            <person name="Waruhiu C.N."/>
            <person name="Ochola G.O."/>
            <person name="Onyuok S.O."/>
            <person name="Ochieng H."/>
            <person name="Li B."/>
            <person name="Zhu Y."/>
            <person name="Si H."/>
            <person name="Yin J."/>
            <person name="Kristiansen K."/>
            <person name="Jin X."/>
            <person name="Xu X."/>
            <person name="Xiao M."/>
            <person name="Agwanda B."/>
            <person name="Ommeh S."/>
            <person name="Li J."/>
            <person name="Shi Z.L."/>
        </authorList>
    </citation>
    <scope>NUCLEOTIDE SEQUENCE</scope>
    <source>
        <strain evidence="2">1A/Uganda/UGR70/2019</strain>
    </source>
</reference>
<evidence type="ECO:0000313" key="2">
    <source>
        <dbReference type="EMBL" id="XBH23872.1"/>
    </source>
</evidence>
<dbReference type="PROSITE" id="PS50168">
    <property type="entry name" value="DED"/>
    <property type="match status" value="2"/>
</dbReference>
<sequence>MAAGTSSVMQRLVTRVEAELTTEEVELAMFLLTDTASGATTFWDALRNTCGRDSSMFNLLAELLFCVQRLDVSKRLMGLSRDFSVALANSGVVPQMRKALLKAHDGLGSEDVFSVWFLCRDLLGTKRCDGSFIHLVQDLEAVGAVSLTNMCVIHRCLLTIGRKDLAQPVRNLCRNRPRLGRFPVTTAAGCDP</sequence>
<dbReference type="Pfam" id="PF01335">
    <property type="entry name" value="DED"/>
    <property type="match status" value="1"/>
</dbReference>
<protein>
    <submittedName>
        <fullName evidence="2">MC159L</fullName>
    </submittedName>
</protein>
<reference evidence="2" key="2">
    <citation type="submission" date="2024-02" db="EMBL/GenBank/DDBJ databases">
        <authorList>
            <person name="Hu B."/>
        </authorList>
    </citation>
    <scope>NUCLEOTIDE SEQUENCE</scope>
    <source>
        <strain evidence="2">1A/Uganda/UGR70/2019</strain>
    </source>
</reference>
<dbReference type="SMART" id="SM00031">
    <property type="entry name" value="DED"/>
    <property type="match status" value="2"/>
</dbReference>
<dbReference type="PANTHER" id="PTHR48169">
    <property type="entry name" value="DED DOMAIN-CONTAINING PROTEIN"/>
    <property type="match status" value="1"/>
</dbReference>
<dbReference type="EMBL" id="PP711852">
    <property type="protein sequence ID" value="XBH23872.1"/>
    <property type="molecule type" value="Genomic_DNA"/>
</dbReference>
<dbReference type="Gene3D" id="1.10.533.10">
    <property type="entry name" value="Death Domain, Fas"/>
    <property type="match status" value="2"/>
</dbReference>
<dbReference type="InterPro" id="IPR001875">
    <property type="entry name" value="DED_dom"/>
</dbReference>
<dbReference type="PANTHER" id="PTHR48169:SF3">
    <property type="entry name" value="CASP8 AND FADD LIKE APOPTOSIS REGULATOR"/>
    <property type="match status" value="1"/>
</dbReference>
<accession>A0AAU7E2J2</accession>
<name>A0AAU7E2J2_9POXV</name>
<proteinExistence type="predicted"/>
<evidence type="ECO:0000259" key="1">
    <source>
        <dbReference type="PROSITE" id="PS50168"/>
    </source>
</evidence>
<feature type="domain" description="DED" evidence="1">
    <location>
        <begin position="95"/>
        <end position="171"/>
    </location>
</feature>
<organism evidence="2">
    <name type="scientific">Rousettus bat poxvirus</name>
    <dbReference type="NCBI Taxonomy" id="3141933"/>
    <lineage>
        <taxon>Viruses</taxon>
        <taxon>Varidnaviria</taxon>
        <taxon>Bamfordvirae</taxon>
        <taxon>Nucleocytoviricota</taxon>
        <taxon>Pokkesviricetes</taxon>
        <taxon>Chitovirales</taxon>
        <taxon>Poxviridae</taxon>
    </lineage>
</organism>